<comment type="caution">
    <text evidence="4">The sequence shown here is derived from an EMBL/GenBank/DDBJ whole genome shotgun (WGS) entry which is preliminary data.</text>
</comment>
<evidence type="ECO:0000313" key="4">
    <source>
        <dbReference type="EMBL" id="KXZ17673.1"/>
    </source>
</evidence>
<dbReference type="InterPro" id="IPR045595">
    <property type="entry name" value="SufBD_N"/>
</dbReference>
<dbReference type="OrthoDB" id="9803529at2"/>
<accession>A0A150F5I5</accession>
<evidence type="ECO:0000313" key="5">
    <source>
        <dbReference type="Proteomes" id="UP000075430"/>
    </source>
</evidence>
<gene>
    <name evidence="4" type="ORF">AXI58_18150</name>
</gene>
<evidence type="ECO:0000256" key="1">
    <source>
        <dbReference type="ARBA" id="ARBA00043967"/>
    </source>
</evidence>
<dbReference type="SUPFAM" id="SSF101960">
    <property type="entry name" value="Stabilizer of iron transporter SufD"/>
    <property type="match status" value="1"/>
</dbReference>
<dbReference type="PANTHER" id="PTHR30508:SF1">
    <property type="entry name" value="UPF0051 PROTEIN ABCI8, CHLOROPLASTIC-RELATED"/>
    <property type="match status" value="1"/>
</dbReference>
<reference evidence="5" key="1">
    <citation type="submission" date="2016-02" db="EMBL/GenBank/DDBJ databases">
        <authorList>
            <person name="Dunlap C."/>
        </authorList>
    </citation>
    <scope>NUCLEOTIDE SEQUENCE [LARGE SCALE GENOMIC DNA]</scope>
    <source>
        <strain evidence="5">NRRL B-41092</strain>
    </source>
</reference>
<dbReference type="RefSeq" id="WP_061522179.1">
    <property type="nucleotide sequence ID" value="NZ_JARLZY010000011.1"/>
</dbReference>
<feature type="domain" description="SUF system FeS cluster assembly SufBD N-terminal" evidence="3">
    <location>
        <begin position="21"/>
        <end position="173"/>
    </location>
</feature>
<dbReference type="AlphaFoldDB" id="A0A150F5I5"/>
<comment type="similarity">
    <text evidence="1">Belongs to the iron-sulfur cluster assembly SufBD family.</text>
</comment>
<dbReference type="Proteomes" id="UP000075430">
    <property type="component" value="Unassembled WGS sequence"/>
</dbReference>
<proteinExistence type="inferred from homology"/>
<evidence type="ECO:0000259" key="3">
    <source>
        <dbReference type="Pfam" id="PF19295"/>
    </source>
</evidence>
<dbReference type="InterPro" id="IPR055346">
    <property type="entry name" value="Fe-S_cluster_assembly_SufBD"/>
</dbReference>
<name>A0A150F5I5_9BACI</name>
<dbReference type="Pfam" id="PF19295">
    <property type="entry name" value="SufBD_N"/>
    <property type="match status" value="1"/>
</dbReference>
<organism evidence="4 5">
    <name type="scientific">Bacillus nakamurai</name>
    <dbReference type="NCBI Taxonomy" id="1793963"/>
    <lineage>
        <taxon>Bacteria</taxon>
        <taxon>Bacillati</taxon>
        <taxon>Bacillota</taxon>
        <taxon>Bacilli</taxon>
        <taxon>Bacillales</taxon>
        <taxon>Bacillaceae</taxon>
        <taxon>Bacillus</taxon>
    </lineage>
</organism>
<dbReference type="EMBL" id="LSBA01000019">
    <property type="protein sequence ID" value="KXZ17673.1"/>
    <property type="molecule type" value="Genomic_DNA"/>
</dbReference>
<dbReference type="PANTHER" id="PTHR30508">
    <property type="entry name" value="FES CLUSTER ASSEMBLY PROTEIN SUF"/>
    <property type="match status" value="1"/>
</dbReference>
<sequence>MTLETKLSVDQDYVKGFSEKQQEPAWLKNLRLQALEKAEDLPLPKPDKTKITNWNFTKFVKHTVENAPLSSLEDLADEAKALIDIENEDKTLYVQRDQTPAFLSLSKELKDKGVIFTDILTAAREHSDLVEKYFMKDGVKVDEHKLTALHAALVNGGAFLYVPKNVQVETPVQAVYVHESNDTTLFNHVLIVAEDHSSVTYVENYVSTVNPKEAVFNIISEVITGDNASVTYGAVDNLSAGVTTYVNRRGSARGRDSKIEWALGLMNDGDTISENTTNLYGDGTYGDTKTVVVGRGEQTENFTTQIIHFGKASEGYILKHGVMKDAASSIFNGIGKIEHGASKANAEQESRVLMLSEKARGDANPILLIDEDDVTAGHAASVGRVDPIQLYYLMSRGIPKEEAERLVIYGFLAPVVKELPIEGVKKQLVSVIERKVK</sequence>
<dbReference type="InterPro" id="IPR011542">
    <property type="entry name" value="SUF_FeS_clus_asmbl_SufD"/>
</dbReference>
<feature type="domain" description="SUF system FeS cluster assembly SufBD core" evidence="2">
    <location>
        <begin position="178"/>
        <end position="411"/>
    </location>
</feature>
<evidence type="ECO:0000259" key="2">
    <source>
        <dbReference type="Pfam" id="PF01458"/>
    </source>
</evidence>
<dbReference type="InterPro" id="IPR000825">
    <property type="entry name" value="SUF_FeS_clus_asmbl_SufBD_core"/>
</dbReference>
<dbReference type="InterPro" id="IPR037284">
    <property type="entry name" value="SUF_FeS_clus_asmbl_SufBD_sf"/>
</dbReference>
<dbReference type="GO" id="GO:0016226">
    <property type="term" value="P:iron-sulfur cluster assembly"/>
    <property type="evidence" value="ECO:0007669"/>
    <property type="project" value="InterPro"/>
</dbReference>
<dbReference type="Pfam" id="PF01458">
    <property type="entry name" value="SUFBD_core"/>
    <property type="match status" value="1"/>
</dbReference>
<dbReference type="STRING" id="1793963.AXI58_18150"/>
<keyword evidence="5" id="KW-1185">Reference proteome</keyword>
<protein>
    <submittedName>
        <fullName evidence="4">Fe-S cluster assembly protein SufD</fullName>
    </submittedName>
</protein>
<dbReference type="NCBIfam" id="TIGR01981">
    <property type="entry name" value="sufD"/>
    <property type="match status" value="1"/>
</dbReference>